<evidence type="ECO:0000256" key="7">
    <source>
        <dbReference type="ARBA" id="ARBA00023288"/>
    </source>
</evidence>
<evidence type="ECO:0000256" key="1">
    <source>
        <dbReference type="ARBA" id="ARBA00004141"/>
    </source>
</evidence>
<comment type="subcellular location">
    <subcellularLocation>
        <location evidence="1">Membrane</location>
        <topology evidence="1">Multi-pass membrane protein</topology>
    </subcellularLocation>
</comment>
<keyword evidence="4 10" id="KW-1133">Transmembrane helix</keyword>
<comment type="caution">
    <text evidence="13">The sequence shown here is derived from an EMBL/GenBank/DDBJ whole genome shotgun (WGS) entry which is preliminary data.</text>
</comment>
<evidence type="ECO:0000256" key="9">
    <source>
        <dbReference type="ARBA" id="ARBA00048048"/>
    </source>
</evidence>
<dbReference type="PROSITE" id="PS50216">
    <property type="entry name" value="DHHC"/>
    <property type="match status" value="1"/>
</dbReference>
<evidence type="ECO:0000256" key="8">
    <source>
        <dbReference type="ARBA" id="ARBA00023315"/>
    </source>
</evidence>
<evidence type="ECO:0000256" key="4">
    <source>
        <dbReference type="ARBA" id="ARBA00022989"/>
    </source>
</evidence>
<evidence type="ECO:0000256" key="2">
    <source>
        <dbReference type="ARBA" id="ARBA00022679"/>
    </source>
</evidence>
<dbReference type="AlphaFoldDB" id="A0A642UUA8"/>
<dbReference type="OrthoDB" id="331948at2759"/>
<keyword evidence="6" id="KW-0564">Palmitate</keyword>
<dbReference type="Proteomes" id="UP000761534">
    <property type="component" value="Unassembled WGS sequence"/>
</dbReference>
<dbReference type="GO" id="GO:0019706">
    <property type="term" value="F:protein-cysteine S-palmitoyltransferase activity"/>
    <property type="evidence" value="ECO:0007669"/>
    <property type="project" value="UniProtKB-EC"/>
</dbReference>
<reference evidence="13" key="1">
    <citation type="journal article" date="2019" name="G3 (Bethesda)">
        <title>Genome Assemblies of Two Rare Opportunistic Yeast Pathogens: Diutina rugosa (syn. Candida rugosa) and Trichomonascus ciferrii (syn. Candida ciferrii).</title>
        <authorList>
            <person name="Mixao V."/>
            <person name="Saus E."/>
            <person name="Hansen A.P."/>
            <person name="Lass-Florl C."/>
            <person name="Gabaldon T."/>
        </authorList>
    </citation>
    <scope>NUCLEOTIDE SEQUENCE</scope>
    <source>
        <strain evidence="13">CBS 4856</strain>
    </source>
</reference>
<feature type="domain" description="Palmitoyltransferase DHHC" evidence="12">
    <location>
        <begin position="29"/>
        <end position="155"/>
    </location>
</feature>
<feature type="compositionally biased region" description="Low complexity" evidence="11">
    <location>
        <begin position="303"/>
        <end position="316"/>
    </location>
</feature>
<keyword evidence="2 10" id="KW-0808">Transferase</keyword>
<dbReference type="PANTHER" id="PTHR12246">
    <property type="entry name" value="PALMITOYLTRANSFERASE ZDHHC16"/>
    <property type="match status" value="1"/>
</dbReference>
<dbReference type="EC" id="2.3.1.225" evidence="10"/>
<comment type="domain">
    <text evidence="10">The DHHC domain is required for palmitoyltransferase activity.</text>
</comment>
<dbReference type="Pfam" id="PF01529">
    <property type="entry name" value="DHHC"/>
    <property type="match status" value="1"/>
</dbReference>
<evidence type="ECO:0000256" key="10">
    <source>
        <dbReference type="RuleBase" id="RU079119"/>
    </source>
</evidence>
<feature type="transmembrane region" description="Helical" evidence="10">
    <location>
        <begin position="116"/>
        <end position="142"/>
    </location>
</feature>
<dbReference type="GO" id="GO:0016020">
    <property type="term" value="C:membrane"/>
    <property type="evidence" value="ECO:0007669"/>
    <property type="project" value="UniProtKB-SubCell"/>
</dbReference>
<evidence type="ECO:0000313" key="14">
    <source>
        <dbReference type="Proteomes" id="UP000761534"/>
    </source>
</evidence>
<evidence type="ECO:0000256" key="5">
    <source>
        <dbReference type="ARBA" id="ARBA00023136"/>
    </source>
</evidence>
<organism evidence="13 14">
    <name type="scientific">Trichomonascus ciferrii</name>
    <dbReference type="NCBI Taxonomy" id="44093"/>
    <lineage>
        <taxon>Eukaryota</taxon>
        <taxon>Fungi</taxon>
        <taxon>Dikarya</taxon>
        <taxon>Ascomycota</taxon>
        <taxon>Saccharomycotina</taxon>
        <taxon>Dipodascomycetes</taxon>
        <taxon>Dipodascales</taxon>
        <taxon>Trichomonascaceae</taxon>
        <taxon>Trichomonascus</taxon>
        <taxon>Trichomonascus ciferrii complex</taxon>
    </lineage>
</organism>
<evidence type="ECO:0000256" key="6">
    <source>
        <dbReference type="ARBA" id="ARBA00023139"/>
    </source>
</evidence>
<comment type="catalytic activity">
    <reaction evidence="9 10">
        <text>L-cysteinyl-[protein] + hexadecanoyl-CoA = S-hexadecanoyl-L-cysteinyl-[protein] + CoA</text>
        <dbReference type="Rhea" id="RHEA:36683"/>
        <dbReference type="Rhea" id="RHEA-COMP:10131"/>
        <dbReference type="Rhea" id="RHEA-COMP:11032"/>
        <dbReference type="ChEBI" id="CHEBI:29950"/>
        <dbReference type="ChEBI" id="CHEBI:57287"/>
        <dbReference type="ChEBI" id="CHEBI:57379"/>
        <dbReference type="ChEBI" id="CHEBI:74151"/>
        <dbReference type="EC" id="2.3.1.225"/>
    </reaction>
</comment>
<name>A0A642UUA8_9ASCO</name>
<accession>A0A642UUA8</accession>
<comment type="similarity">
    <text evidence="10">Belongs to the DHHC palmitoyltransferase family.</text>
</comment>
<feature type="transmembrane region" description="Helical" evidence="10">
    <location>
        <begin position="78"/>
        <end position="95"/>
    </location>
</feature>
<protein>
    <recommendedName>
        <fullName evidence="10">Palmitoyltransferase</fullName>
        <ecNumber evidence="10">2.3.1.225</ecNumber>
    </recommendedName>
</protein>
<keyword evidence="14" id="KW-1185">Reference proteome</keyword>
<feature type="region of interest" description="Disordered" evidence="11">
    <location>
        <begin position="214"/>
        <end position="243"/>
    </location>
</feature>
<keyword evidence="7" id="KW-0449">Lipoprotein</keyword>
<sequence>MTWFSYFLACTKSPGVPDKDFQPRDGEWRRWCIKCDAWKPERAHHCRKCKQCVLRMDHHCPWTYNCVGHGNLPHFMRFLAWVLISTSYCLYHVSLRAIDLYKSRRLPAYMVPKSEIVMTVLLLPVLFFIMLTITLLTIRVLINVFNGQTQIEVWEIERIDSLVRRGLVQRVDFPYDIDPFTNFVDAFGEPWTWFWPWGPARGDGMHFEKNEAADDGAVWPPDHRDQSPPSPRSRRQLQTETPTLGYEPAVTRYRVPEWRRNISREEDFFRSDQWENFEGERLSDFGVDMDTVSPGGSFRDAINSSRTTSRASLRSNSVEHDSDDENVPLGHYVINE</sequence>
<dbReference type="VEuPathDB" id="FungiDB:TRICI_005323"/>
<gene>
    <name evidence="13" type="ORF">TRICI_005323</name>
</gene>
<dbReference type="EMBL" id="SWFS01000418">
    <property type="protein sequence ID" value="KAA8905327.1"/>
    <property type="molecule type" value="Genomic_DNA"/>
</dbReference>
<feature type="region of interest" description="Disordered" evidence="11">
    <location>
        <begin position="294"/>
        <end position="336"/>
    </location>
</feature>
<keyword evidence="8 10" id="KW-0012">Acyltransferase</keyword>
<evidence type="ECO:0000256" key="11">
    <source>
        <dbReference type="SAM" id="MobiDB-lite"/>
    </source>
</evidence>
<keyword evidence="3 10" id="KW-0812">Transmembrane</keyword>
<evidence type="ECO:0000259" key="12">
    <source>
        <dbReference type="Pfam" id="PF01529"/>
    </source>
</evidence>
<evidence type="ECO:0000313" key="13">
    <source>
        <dbReference type="EMBL" id="KAA8905327.1"/>
    </source>
</evidence>
<keyword evidence="5 10" id="KW-0472">Membrane</keyword>
<dbReference type="InterPro" id="IPR039859">
    <property type="entry name" value="PFA4/ZDH16/20/ERF2-like"/>
</dbReference>
<proteinExistence type="inferred from homology"/>
<dbReference type="InterPro" id="IPR001594">
    <property type="entry name" value="Palmitoyltrfase_DHHC"/>
</dbReference>
<evidence type="ECO:0000256" key="3">
    <source>
        <dbReference type="ARBA" id="ARBA00022692"/>
    </source>
</evidence>